<sequence>MAHKEEKKTRMHLSRIQQGKDESLRSYVKRFNLEAGQILDLLDGVAFDNFIRGLKRGSFKFDLVKKSVRTMAEVLDEVEAFIHATEICNVRKEPRGSDTAEPAAKKEKFEKKSRPNGTWAIAKDPDRVSAAAGQKRPRTYDRERFEYNTDLYTILMDVGSKFEIDRLFPMKSPPKSRDPKLYCHFHSDIGHDTKECKSGLAARGPTMRGHKDYAKRLGQVMLSGKATADLFPKVEIGEADWRKIATPHDDPLVIELKIANLRVRRILVDTGSSSDIISLECLNWLQHDSSKIEKIHYPIIGFGGSVIHPVSIISLPLRMGNKKEFCQMDVRFLIVKDLTAYNVILGRPTLNRAKAVIVTHLMLLKFVCDDRSVSTIHVDQQQARNCYLTTLSPNAWGSGEEKDVVGNK</sequence>
<evidence type="ECO:0000313" key="2">
    <source>
        <dbReference type="Proteomes" id="UP000813463"/>
    </source>
</evidence>
<dbReference type="InterPro" id="IPR021109">
    <property type="entry name" value="Peptidase_aspartic_dom_sf"/>
</dbReference>
<accession>A0ABM3R364</accession>
<reference evidence="3" key="1">
    <citation type="submission" date="2025-08" db="UniProtKB">
        <authorList>
            <consortium name="RefSeq"/>
        </authorList>
    </citation>
    <scope>IDENTIFICATION</scope>
    <source>
        <tissue evidence="3">Leaf</tissue>
    </source>
</reference>
<evidence type="ECO:0000256" key="1">
    <source>
        <dbReference type="SAM" id="MobiDB-lite"/>
    </source>
</evidence>
<keyword evidence="2" id="KW-1185">Reference proteome</keyword>
<gene>
    <name evidence="3" type="primary">LOC130464979</name>
</gene>
<feature type="compositionally biased region" description="Basic and acidic residues" evidence="1">
    <location>
        <begin position="92"/>
        <end position="113"/>
    </location>
</feature>
<dbReference type="Gene3D" id="2.40.70.10">
    <property type="entry name" value="Acid Proteases"/>
    <property type="match status" value="1"/>
</dbReference>
<dbReference type="GeneID" id="130464979"/>
<dbReference type="CDD" id="cd00303">
    <property type="entry name" value="retropepsin_like"/>
    <property type="match status" value="1"/>
</dbReference>
<organism evidence="2 3">
    <name type="scientific">Spinacia oleracea</name>
    <name type="common">Spinach</name>
    <dbReference type="NCBI Taxonomy" id="3562"/>
    <lineage>
        <taxon>Eukaryota</taxon>
        <taxon>Viridiplantae</taxon>
        <taxon>Streptophyta</taxon>
        <taxon>Embryophyta</taxon>
        <taxon>Tracheophyta</taxon>
        <taxon>Spermatophyta</taxon>
        <taxon>Magnoliopsida</taxon>
        <taxon>eudicotyledons</taxon>
        <taxon>Gunneridae</taxon>
        <taxon>Pentapetalae</taxon>
        <taxon>Caryophyllales</taxon>
        <taxon>Chenopodiaceae</taxon>
        <taxon>Chenopodioideae</taxon>
        <taxon>Anserineae</taxon>
        <taxon>Spinacia</taxon>
    </lineage>
</organism>
<evidence type="ECO:0008006" key="4">
    <source>
        <dbReference type="Google" id="ProtNLM"/>
    </source>
</evidence>
<feature type="region of interest" description="Disordered" evidence="1">
    <location>
        <begin position="92"/>
        <end position="135"/>
    </location>
</feature>
<dbReference type="RefSeq" id="XP_056690058.1">
    <property type="nucleotide sequence ID" value="XM_056834080.1"/>
</dbReference>
<dbReference type="PANTHER" id="PTHR33240">
    <property type="entry name" value="OS08G0508500 PROTEIN"/>
    <property type="match status" value="1"/>
</dbReference>
<dbReference type="SUPFAM" id="SSF50630">
    <property type="entry name" value="Acid proteases"/>
    <property type="match status" value="1"/>
</dbReference>
<name>A0ABM3R364_SPIOL</name>
<evidence type="ECO:0000313" key="3">
    <source>
        <dbReference type="RefSeq" id="XP_056690058.1"/>
    </source>
</evidence>
<dbReference type="PANTHER" id="PTHR33240:SF17">
    <property type="entry name" value="EUKARYOTIC PEPTIDE CHAIN RELEASE FACTOR GTP-BINDING SUBUNIT-LIKE"/>
    <property type="match status" value="1"/>
</dbReference>
<proteinExistence type="predicted"/>
<protein>
    <recommendedName>
        <fullName evidence="4">Retrotransposon gag domain-containing protein</fullName>
    </recommendedName>
</protein>
<dbReference type="Proteomes" id="UP000813463">
    <property type="component" value="Unplaced"/>
</dbReference>